<comment type="caution">
    <text evidence="2">The sequence shown here is derived from an EMBL/GenBank/DDBJ whole genome shotgun (WGS) entry which is preliminary data.</text>
</comment>
<reference evidence="2 3" key="1">
    <citation type="submission" date="2018-08" db="EMBL/GenBank/DDBJ databases">
        <title>Jishengella sp. nov., isolated from a root of Azadirachta indica A. Juss. var. siamensis Valenton.</title>
        <authorList>
            <person name="Kuncharoen N."/>
            <person name="Tanasupawat S."/>
            <person name="Kudo T."/>
            <person name="Ohkuma M."/>
        </authorList>
    </citation>
    <scope>NUCLEOTIDE SEQUENCE [LARGE SCALE GENOMIC DNA]</scope>
    <source>
        <strain evidence="2 3">AZ1-13</strain>
    </source>
</reference>
<feature type="transmembrane region" description="Helical" evidence="1">
    <location>
        <begin position="120"/>
        <end position="140"/>
    </location>
</feature>
<gene>
    <name evidence="2" type="ORF">D2L64_06365</name>
</gene>
<keyword evidence="1" id="KW-1133">Transmembrane helix</keyword>
<organism evidence="2 3">
    <name type="scientific">Micromonospora radicis</name>
    <dbReference type="NCBI Taxonomy" id="1894971"/>
    <lineage>
        <taxon>Bacteria</taxon>
        <taxon>Bacillati</taxon>
        <taxon>Actinomycetota</taxon>
        <taxon>Actinomycetes</taxon>
        <taxon>Micromonosporales</taxon>
        <taxon>Micromonosporaceae</taxon>
        <taxon>Micromonospora</taxon>
    </lineage>
</organism>
<feature type="transmembrane region" description="Helical" evidence="1">
    <location>
        <begin position="160"/>
        <end position="177"/>
    </location>
</feature>
<evidence type="ECO:0000313" key="2">
    <source>
        <dbReference type="EMBL" id="RIV40090.1"/>
    </source>
</evidence>
<feature type="transmembrane region" description="Helical" evidence="1">
    <location>
        <begin position="183"/>
        <end position="202"/>
    </location>
</feature>
<keyword evidence="1" id="KW-0812">Transmembrane</keyword>
<accession>A0A418MZC3</accession>
<dbReference type="InterPro" id="IPR029058">
    <property type="entry name" value="AB_hydrolase_fold"/>
</dbReference>
<name>A0A418MZC3_9ACTN</name>
<dbReference type="AlphaFoldDB" id="A0A418MZC3"/>
<dbReference type="Gene3D" id="3.40.50.1820">
    <property type="entry name" value="alpha/beta hydrolase"/>
    <property type="match status" value="1"/>
</dbReference>
<keyword evidence="1" id="KW-0472">Membrane</keyword>
<dbReference type="OrthoDB" id="4478939at2"/>
<feature type="transmembrane region" description="Helical" evidence="1">
    <location>
        <begin position="92"/>
        <end position="114"/>
    </location>
</feature>
<dbReference type="EMBL" id="QXEC01000004">
    <property type="protein sequence ID" value="RIV40090.1"/>
    <property type="molecule type" value="Genomic_DNA"/>
</dbReference>
<evidence type="ECO:0000313" key="3">
    <source>
        <dbReference type="Proteomes" id="UP000283832"/>
    </source>
</evidence>
<sequence>MTGVPVRLWPLAGLAVLVTVAAGVGLLPRWPGLVHLVALPPLDLYGDLRLLLTWAPSWPLFVLGLAASLTVRVSVLVLMLGGFSWSRVRLVLSFYLLVLPLLLFAAEATYAAAALLYSRLFWPALAVVAALAMLLAPVPWRRTERFRSALAGTVRGGFRAPAMLGYALVVAAIGALATVESAVAVWLVPVSALATAATVVVLRGPTPSRPQWRLAGVLAVLLFAATVFVATRPVEPGEPAQRRAGSILLMSGINSASGRGTMFSSRADVLGYDCDQTYYFSYAGPGDGQPRGRALCPIRTGAPYQPADTQQPLPEQVAAFAAQVRELPRPLVVMGHSHGAWVAWDAVARGLAPQVDVLVLVGPFPESPVGYPPPGRDGRGRVAGDLLRLLVPIADAVDFQFEPDAPAARELLAEANSVARLFDRPLPAGTRAVSVTSATDLPLMPDGWRLPVSRNVCPLRVAHPYLPDRPAFYREVNRFLDGRPALDCPPWRTWGRSFALPFGVPAAGRFD</sequence>
<feature type="transmembrane region" description="Helical" evidence="1">
    <location>
        <begin position="214"/>
        <end position="231"/>
    </location>
</feature>
<keyword evidence="3" id="KW-1185">Reference proteome</keyword>
<evidence type="ECO:0000256" key="1">
    <source>
        <dbReference type="SAM" id="Phobius"/>
    </source>
</evidence>
<dbReference type="SUPFAM" id="SSF53474">
    <property type="entry name" value="alpha/beta-Hydrolases"/>
    <property type="match status" value="2"/>
</dbReference>
<protein>
    <submittedName>
        <fullName evidence="2">Uncharacterized protein</fullName>
    </submittedName>
</protein>
<proteinExistence type="predicted"/>
<dbReference type="Proteomes" id="UP000283832">
    <property type="component" value="Unassembled WGS sequence"/>
</dbReference>
<feature type="transmembrane region" description="Helical" evidence="1">
    <location>
        <begin position="60"/>
        <end position="80"/>
    </location>
</feature>